<dbReference type="RefSeq" id="WP_167974901.1">
    <property type="nucleotide sequence ID" value="NZ_JAAVJD010000415.1"/>
</dbReference>
<organism evidence="2 3">
    <name type="scientific">Streptomyces lonarensis</name>
    <dbReference type="NCBI Taxonomy" id="700599"/>
    <lineage>
        <taxon>Bacteria</taxon>
        <taxon>Bacillati</taxon>
        <taxon>Actinomycetota</taxon>
        <taxon>Actinomycetes</taxon>
        <taxon>Kitasatosporales</taxon>
        <taxon>Streptomycetaceae</taxon>
        <taxon>Streptomyces</taxon>
    </lineage>
</organism>
<name>A0A7X6D5V1_9ACTN</name>
<dbReference type="Proteomes" id="UP000578686">
    <property type="component" value="Unassembled WGS sequence"/>
</dbReference>
<evidence type="ECO:0000313" key="2">
    <source>
        <dbReference type="EMBL" id="NJQ08766.1"/>
    </source>
</evidence>
<evidence type="ECO:0000256" key="1">
    <source>
        <dbReference type="SAM" id="MobiDB-lite"/>
    </source>
</evidence>
<reference evidence="2 3" key="1">
    <citation type="submission" date="2020-03" db="EMBL/GenBank/DDBJ databases">
        <title>Draft genome of Streptomyces sp. ventii, isolated from the Axial Seamount in the Pacific Ocean, and resequencing of the two type strains Streptomyces lonarensis strain NCL 716 and Streptomyces bohaiensis strain 11A07.</title>
        <authorList>
            <person name="Loughran R.M."/>
            <person name="Pfannmuller K.M."/>
            <person name="Wasson B.J."/>
            <person name="Deadmond M.C."/>
            <person name="Paddock B.E."/>
            <person name="Koyack M.J."/>
            <person name="Gallegos D.A."/>
            <person name="Mitchell E.A."/>
            <person name="Ushijima B."/>
            <person name="Saw J.H."/>
            <person name="Mcphail K.L."/>
            <person name="Videau P."/>
        </authorList>
    </citation>
    <scope>NUCLEOTIDE SEQUENCE [LARGE SCALE GENOMIC DNA]</scope>
    <source>
        <strain evidence="2 3">NCL716</strain>
    </source>
</reference>
<dbReference type="AlphaFoldDB" id="A0A7X6D5V1"/>
<feature type="non-terminal residue" evidence="2">
    <location>
        <position position="67"/>
    </location>
</feature>
<sequence>MTDGSPAADDGQRPGAKPEELMAAVRAVEKGERPAAEFFAAPAPTPRRRAAPAPGGPGRARARAAGC</sequence>
<gene>
    <name evidence="2" type="ORF">HCN56_25160</name>
</gene>
<comment type="caution">
    <text evidence="2">The sequence shown here is derived from an EMBL/GenBank/DDBJ whole genome shotgun (WGS) entry which is preliminary data.</text>
</comment>
<feature type="region of interest" description="Disordered" evidence="1">
    <location>
        <begin position="37"/>
        <end position="67"/>
    </location>
</feature>
<keyword evidence="3" id="KW-1185">Reference proteome</keyword>
<evidence type="ECO:0000313" key="3">
    <source>
        <dbReference type="Proteomes" id="UP000578686"/>
    </source>
</evidence>
<dbReference type="EMBL" id="JAAVJD010000415">
    <property type="protein sequence ID" value="NJQ08766.1"/>
    <property type="molecule type" value="Genomic_DNA"/>
</dbReference>
<protein>
    <submittedName>
        <fullName evidence="2">Uncharacterized protein</fullName>
    </submittedName>
</protein>
<accession>A0A7X6D5V1</accession>
<proteinExistence type="predicted"/>